<keyword evidence="3" id="KW-1185">Reference proteome</keyword>
<dbReference type="PANTHER" id="PTHR36310:SF1">
    <property type="entry name" value="CYCLIN-DEPENDENT PROTEIN KINASE INHIBITOR SMR11"/>
    <property type="match status" value="1"/>
</dbReference>
<dbReference type="PANTHER" id="PTHR36310">
    <property type="entry name" value="CYCLIN-DEPENDENT PROTEIN KINASE INHIBITOR SMR11"/>
    <property type="match status" value="1"/>
</dbReference>
<reference evidence="2" key="1">
    <citation type="submission" date="2019-10" db="EMBL/GenBank/DDBJ databases">
        <authorList>
            <person name="Zhang R."/>
            <person name="Pan Y."/>
            <person name="Wang J."/>
            <person name="Ma R."/>
            <person name="Yu S."/>
        </authorList>
    </citation>
    <scope>NUCLEOTIDE SEQUENCE</scope>
    <source>
        <strain evidence="2">LA-IB0</strain>
        <tissue evidence="2">Leaf</tissue>
    </source>
</reference>
<sequence length="211" mass="23252">MPYESCCCFVEAKNAAMVSPPQSSNQRAPPIGPVTPGSDPEKRDQIHNLSSPPLTFVSSPPPSNVAFDTAHTPKESVFDAFAPGPTKFMLAPPKCRKFMQDSGTCVVRRLNFACSKDLMRDMNHESSRKTISDEDHLFQSLYTTILDAIVSEHTKERVAKLPAQVSDSDGFRTPKFPPSLNGVAETCPGAPVKSKSRYTNIDMELCRKLEF</sequence>
<dbReference type="EMBL" id="WHWC01000009">
    <property type="protein sequence ID" value="KAG8377160.1"/>
    <property type="molecule type" value="Genomic_DNA"/>
</dbReference>
<accession>A0AAV6XDF3</accession>
<protein>
    <submittedName>
        <fullName evidence="2">Uncharacterized protein</fullName>
    </submittedName>
</protein>
<dbReference type="Proteomes" id="UP000826271">
    <property type="component" value="Unassembled WGS sequence"/>
</dbReference>
<dbReference type="AlphaFoldDB" id="A0AAV6XDF3"/>
<dbReference type="InterPro" id="IPR038971">
    <property type="entry name" value="SMR11/SMR16"/>
</dbReference>
<evidence type="ECO:0000313" key="3">
    <source>
        <dbReference type="Proteomes" id="UP000826271"/>
    </source>
</evidence>
<feature type="compositionally biased region" description="Polar residues" evidence="1">
    <location>
        <begin position="47"/>
        <end position="57"/>
    </location>
</feature>
<gene>
    <name evidence="2" type="ORF">BUALT_Bualt09G0139600</name>
</gene>
<name>A0AAV6XDF3_9LAMI</name>
<evidence type="ECO:0000256" key="1">
    <source>
        <dbReference type="SAM" id="MobiDB-lite"/>
    </source>
</evidence>
<feature type="region of interest" description="Disordered" evidence="1">
    <location>
        <begin position="18"/>
        <end position="57"/>
    </location>
</feature>
<proteinExistence type="predicted"/>
<evidence type="ECO:0000313" key="2">
    <source>
        <dbReference type="EMBL" id="KAG8377160.1"/>
    </source>
</evidence>
<organism evidence="2 3">
    <name type="scientific">Buddleja alternifolia</name>
    <dbReference type="NCBI Taxonomy" id="168488"/>
    <lineage>
        <taxon>Eukaryota</taxon>
        <taxon>Viridiplantae</taxon>
        <taxon>Streptophyta</taxon>
        <taxon>Embryophyta</taxon>
        <taxon>Tracheophyta</taxon>
        <taxon>Spermatophyta</taxon>
        <taxon>Magnoliopsida</taxon>
        <taxon>eudicotyledons</taxon>
        <taxon>Gunneridae</taxon>
        <taxon>Pentapetalae</taxon>
        <taxon>asterids</taxon>
        <taxon>lamiids</taxon>
        <taxon>Lamiales</taxon>
        <taxon>Scrophulariaceae</taxon>
        <taxon>Buddlejeae</taxon>
        <taxon>Buddleja</taxon>
    </lineage>
</organism>
<comment type="caution">
    <text evidence="2">The sequence shown here is derived from an EMBL/GenBank/DDBJ whole genome shotgun (WGS) entry which is preliminary data.</text>
</comment>